<keyword evidence="5" id="KW-1185">Reference proteome</keyword>
<comment type="caution">
    <text evidence="4">The sequence shown here is derived from an EMBL/GenBank/DDBJ whole genome shotgun (WGS) entry which is preliminary data.</text>
</comment>
<dbReference type="AlphaFoldDB" id="A0ABC8QZP3"/>
<sequence>MTGASLGLRTPSYGSLQQQGQNGGGLLQTQNSFVLRKPPKISLSGSREKERFLPRIFRYLGRRKVGMLFLVIFALMAFLSGFFTVNKEDASMVFLEDASGSAGVDFDERFRNKTYHVPSLFPKTEVSQNDNNSSLLKSLTVCGANSGQPPPPTPHVAAIAVLTTQKSHTCDTFAFPPPPPGDRRRIGPRPCPVCYVPVEQAIASMPSSPSPSPVLGHLTYFREENPIKIEPHGGSDFGGYPSLKQRNDSFNIKESMTVHCGFVKGCRPGHQTGFDIDAADLVELEQFHDVIVASAIFGNYDIIQQPKNISDTARKNIPFYMFVDEETEAYLKNSSLLDNNKRVGLWRIIVVHSNPYTDARRNGKVSLVSFGLVASPSSCVHPDGIMSK</sequence>
<keyword evidence="2" id="KW-0472">Membrane</keyword>
<reference evidence="4 5" key="1">
    <citation type="submission" date="2024-02" db="EMBL/GenBank/DDBJ databases">
        <authorList>
            <person name="Vignale AGUSTIN F."/>
            <person name="Sosa J E."/>
            <person name="Modenutti C."/>
        </authorList>
    </citation>
    <scope>NUCLEOTIDE SEQUENCE [LARGE SCALE GENOMIC DNA]</scope>
</reference>
<dbReference type="InterPro" id="IPR048354">
    <property type="entry name" value="TOD1_MUCI70_glycTrfase_dom"/>
</dbReference>
<dbReference type="Proteomes" id="UP001642360">
    <property type="component" value="Unassembled WGS sequence"/>
</dbReference>
<keyword evidence="2" id="KW-1133">Transmembrane helix</keyword>
<feature type="transmembrane region" description="Helical" evidence="2">
    <location>
        <begin position="65"/>
        <end position="85"/>
    </location>
</feature>
<dbReference type="Pfam" id="PF04765">
    <property type="entry name" value="TOD1_MUCI70"/>
    <property type="match status" value="1"/>
</dbReference>
<protein>
    <recommendedName>
        <fullName evidence="3">TOD1/MUCI70 glycosyltransferase-like domain-containing protein</fullName>
    </recommendedName>
</protein>
<dbReference type="InterPro" id="IPR006852">
    <property type="entry name" value="TOD1_MUCI70"/>
</dbReference>
<evidence type="ECO:0000259" key="3">
    <source>
        <dbReference type="Pfam" id="PF04765"/>
    </source>
</evidence>
<evidence type="ECO:0000313" key="5">
    <source>
        <dbReference type="Proteomes" id="UP001642360"/>
    </source>
</evidence>
<gene>
    <name evidence="4" type="ORF">ILEXP_LOCUS5331</name>
</gene>
<dbReference type="EMBL" id="CAUOFW020000870">
    <property type="protein sequence ID" value="CAK9138230.1"/>
    <property type="molecule type" value="Genomic_DNA"/>
</dbReference>
<feature type="domain" description="TOD1/MUCI70 glycosyltransferase-like" evidence="3">
    <location>
        <begin position="218"/>
        <end position="366"/>
    </location>
</feature>
<keyword evidence="2" id="KW-0812">Transmembrane</keyword>
<evidence type="ECO:0000256" key="1">
    <source>
        <dbReference type="SAM" id="MobiDB-lite"/>
    </source>
</evidence>
<feature type="region of interest" description="Disordered" evidence="1">
    <location>
        <begin position="1"/>
        <end position="23"/>
    </location>
</feature>
<evidence type="ECO:0000313" key="4">
    <source>
        <dbReference type="EMBL" id="CAK9138230.1"/>
    </source>
</evidence>
<accession>A0ABC8QZP3</accession>
<name>A0ABC8QZP3_9AQUA</name>
<evidence type="ECO:0000256" key="2">
    <source>
        <dbReference type="SAM" id="Phobius"/>
    </source>
</evidence>
<organism evidence="4 5">
    <name type="scientific">Ilex paraguariensis</name>
    <name type="common">yerba mate</name>
    <dbReference type="NCBI Taxonomy" id="185542"/>
    <lineage>
        <taxon>Eukaryota</taxon>
        <taxon>Viridiplantae</taxon>
        <taxon>Streptophyta</taxon>
        <taxon>Embryophyta</taxon>
        <taxon>Tracheophyta</taxon>
        <taxon>Spermatophyta</taxon>
        <taxon>Magnoliopsida</taxon>
        <taxon>eudicotyledons</taxon>
        <taxon>Gunneridae</taxon>
        <taxon>Pentapetalae</taxon>
        <taxon>asterids</taxon>
        <taxon>campanulids</taxon>
        <taxon>Aquifoliales</taxon>
        <taxon>Aquifoliaceae</taxon>
        <taxon>Ilex</taxon>
    </lineage>
</organism>
<dbReference type="PANTHER" id="PTHR12956:SF61">
    <property type="entry name" value="TRNA (MET) CYTIDINE ACETYLTRANSFERASE-RELATED"/>
    <property type="match status" value="1"/>
</dbReference>
<proteinExistence type="predicted"/>
<dbReference type="PANTHER" id="PTHR12956">
    <property type="entry name" value="ALKALINE CERAMIDASE-RELATED"/>
    <property type="match status" value="1"/>
</dbReference>